<accession>A0A363NNX7</accession>
<name>A0A363NNX7_9SPHI</name>
<dbReference type="OrthoDB" id="665151at2"/>
<gene>
    <name evidence="1" type="ORF">DCO56_20010</name>
</gene>
<protein>
    <submittedName>
        <fullName evidence="1">Uncharacterized protein</fullName>
    </submittedName>
</protein>
<evidence type="ECO:0000313" key="1">
    <source>
        <dbReference type="EMBL" id="PUV22499.1"/>
    </source>
</evidence>
<organism evidence="1 2">
    <name type="scientific">Sphingobacterium athyrii</name>
    <dbReference type="NCBI Taxonomy" id="2152717"/>
    <lineage>
        <taxon>Bacteria</taxon>
        <taxon>Pseudomonadati</taxon>
        <taxon>Bacteroidota</taxon>
        <taxon>Sphingobacteriia</taxon>
        <taxon>Sphingobacteriales</taxon>
        <taxon>Sphingobacteriaceae</taxon>
        <taxon>Sphingobacterium</taxon>
    </lineage>
</organism>
<reference evidence="1 2" key="1">
    <citation type="submission" date="2018-04" db="EMBL/GenBank/DDBJ databases">
        <title>Sphingobacterium sp. M46 Genome.</title>
        <authorList>
            <person name="Cheng J."/>
            <person name="Li Y."/>
        </authorList>
    </citation>
    <scope>NUCLEOTIDE SEQUENCE [LARGE SCALE GENOMIC DNA]</scope>
    <source>
        <strain evidence="1 2">M46</strain>
    </source>
</reference>
<keyword evidence="2" id="KW-1185">Reference proteome</keyword>
<dbReference type="AlphaFoldDB" id="A0A363NNX7"/>
<comment type="caution">
    <text evidence="1">The sequence shown here is derived from an EMBL/GenBank/DDBJ whole genome shotgun (WGS) entry which is preliminary data.</text>
</comment>
<evidence type="ECO:0000313" key="2">
    <source>
        <dbReference type="Proteomes" id="UP000250831"/>
    </source>
</evidence>
<sequence>MFNLFKKKYRKLRGWEITTLQQVFKLLGSRYEHYMGQLEFVHKVGINRSDIPNIINCQHPVSFYKEFERELDENFKVEGIIIGDLIKKESVNVTLYFGHNIFLGYSTDLQVGSFQFDDKNIDISKIRKKFWGDERSIIAKKILTNKELKYINIGDIYITNIDGKDYFHLKELEEGDFLGFDQDGNFFILTHDPFKIQDIDRESVINFLA</sequence>
<dbReference type="EMBL" id="QCXX01000006">
    <property type="protein sequence ID" value="PUV22499.1"/>
    <property type="molecule type" value="Genomic_DNA"/>
</dbReference>
<proteinExistence type="predicted"/>
<dbReference type="Proteomes" id="UP000250831">
    <property type="component" value="Unassembled WGS sequence"/>
</dbReference>
<dbReference type="RefSeq" id="WP_108635527.1">
    <property type="nucleotide sequence ID" value="NZ_QCXX01000006.1"/>
</dbReference>